<protein>
    <submittedName>
        <fullName evidence="5">Pheromone-binding protein 1</fullName>
    </submittedName>
</protein>
<dbReference type="SMR" id="D0E9M1"/>
<dbReference type="CDD" id="cd23992">
    <property type="entry name" value="PBP_GOBP"/>
    <property type="match status" value="1"/>
</dbReference>
<evidence type="ECO:0000256" key="4">
    <source>
        <dbReference type="SAM" id="SignalP"/>
    </source>
</evidence>
<reference evidence="5" key="1">
    <citation type="journal article" date="2009" name="PLoS ONE">
        <title>Olfactory proteins mediating chemical communication in the navel orangeworm moth, Amyelois transitella.</title>
        <authorList>
            <person name="Leal W.S."/>
            <person name="Ishida Y."/>
            <person name="Pelletier J."/>
            <person name="Xu W."/>
            <person name="Rayo J."/>
            <person name="Xu X."/>
            <person name="Ames J.B."/>
        </authorList>
    </citation>
    <scope>NUCLEOTIDE SEQUENCE</scope>
</reference>
<evidence type="ECO:0000256" key="2">
    <source>
        <dbReference type="ARBA" id="ARBA00022448"/>
    </source>
</evidence>
<evidence type="ECO:0007829" key="7">
    <source>
        <dbReference type="PDB" id="4INW"/>
    </source>
</evidence>
<sequence length="164" mass="18433">MKMHLFVQVIAASVMLMAGVDSSPEIMKDLSINFGKALDTCKKELDLPDSINEDFYKFWKEDYEITNRLTGCAIKCLSEKLEMVDADGKLHHGNAREFAMKHGADDAMAKQLVDLIHGCEKSIPPNDDRCMEVLSIAMCFKKEIHNLKWAPNMEVVVGEVLAEV</sequence>
<organism evidence="5">
    <name type="scientific">Amyelois transitella</name>
    <name type="common">Navel orangeworm moth</name>
    <dbReference type="NCBI Taxonomy" id="680683"/>
    <lineage>
        <taxon>Eukaryota</taxon>
        <taxon>Metazoa</taxon>
        <taxon>Ecdysozoa</taxon>
        <taxon>Arthropoda</taxon>
        <taxon>Hexapoda</taxon>
        <taxon>Insecta</taxon>
        <taxon>Pterygota</taxon>
        <taxon>Neoptera</taxon>
        <taxon>Endopterygota</taxon>
        <taxon>Lepidoptera</taxon>
        <taxon>Glossata</taxon>
        <taxon>Ditrysia</taxon>
        <taxon>Pyraloidea</taxon>
        <taxon>Pyralidae</taxon>
        <taxon>Phycitinae</taxon>
        <taxon>Amyelois</taxon>
    </lineage>
</organism>
<dbReference type="InterPro" id="IPR006072">
    <property type="entry name" value="Odorant/phero-bd_Lep"/>
</dbReference>
<proteinExistence type="evidence at protein level"/>
<feature type="signal peptide" evidence="4">
    <location>
        <begin position="1"/>
        <end position="22"/>
    </location>
</feature>
<dbReference type="InterPro" id="IPR036728">
    <property type="entry name" value="PBP_GOBP_sf"/>
</dbReference>
<dbReference type="OrthoDB" id="7413278at2759"/>
<dbReference type="SMART" id="SM00708">
    <property type="entry name" value="PhBP"/>
    <property type="match status" value="1"/>
</dbReference>
<evidence type="ECO:0000256" key="1">
    <source>
        <dbReference type="ARBA" id="ARBA00008098"/>
    </source>
</evidence>
<dbReference type="EMBL" id="GQ433364">
    <property type="protein sequence ID" value="ACX47890.1"/>
    <property type="molecule type" value="mRNA"/>
</dbReference>
<keyword evidence="2" id="KW-0813">Transport</keyword>
<dbReference type="GeneID" id="106139151"/>
<evidence type="ECO:0007829" key="6">
    <source>
        <dbReference type="PDB" id="2KPH"/>
    </source>
</evidence>
<dbReference type="PDB" id="4INX">
    <property type="method" value="X-ray"/>
    <property type="resolution" value="1.85 A"/>
    <property type="chains" value="A=23-162"/>
</dbReference>
<keyword evidence="4" id="KW-0732">Signal</keyword>
<dbReference type="AlphaFoldDB" id="D0E9M1"/>
<dbReference type="PDBsum" id="2KPH"/>
<dbReference type="PDBsum" id="4INX"/>
<comment type="similarity">
    <text evidence="1">Belongs to the PBP/GOBP family.</text>
</comment>
<dbReference type="PDBsum" id="4INW"/>
<dbReference type="RefSeq" id="NP_001299593.1">
    <property type="nucleotide sequence ID" value="NM_001312664.1"/>
</dbReference>
<feature type="chain" id="PRO_5003007578" evidence="4">
    <location>
        <begin position="23"/>
        <end position="164"/>
    </location>
</feature>
<name>D0E9M1_AMYTR</name>
<evidence type="ECO:0000256" key="3">
    <source>
        <dbReference type="PIRSR" id="PIRSR015604-1"/>
    </source>
</evidence>
<dbReference type="Pfam" id="PF01395">
    <property type="entry name" value="PBP_GOBP"/>
    <property type="match status" value="1"/>
</dbReference>
<dbReference type="Gene3D" id="1.10.238.20">
    <property type="entry name" value="Pheromone/general odorant binding protein domain"/>
    <property type="match status" value="1"/>
</dbReference>
<feature type="disulfide bond" evidence="3 7">
    <location>
        <begin position="41"/>
        <end position="76"/>
    </location>
</feature>
<dbReference type="InterPro" id="IPR006170">
    <property type="entry name" value="PBP/GOBP"/>
</dbReference>
<accession>D0E9M1</accession>
<dbReference type="SUPFAM" id="SSF47565">
    <property type="entry name" value="Insect pheromone/odorant-binding proteins"/>
    <property type="match status" value="1"/>
</dbReference>
<dbReference type="EvolutionaryTrace" id="D0E9M1"/>
<feature type="disulfide bond" evidence="3 6">
    <location>
        <begin position="72"/>
        <end position="130"/>
    </location>
</feature>
<evidence type="ECO:0007829" key="8">
    <source>
        <dbReference type="PDB" id="4INX"/>
    </source>
</evidence>
<evidence type="ECO:0000313" key="5">
    <source>
        <dbReference type="EMBL" id="ACX47890.1"/>
    </source>
</evidence>
<dbReference type="PDB" id="4INW">
    <property type="method" value="X-ray"/>
    <property type="resolution" value="1.14 A"/>
    <property type="chains" value="A=23-162"/>
</dbReference>
<reference evidence="7 8" key="3">
    <citation type="journal article" date="2013" name="PLoS ONE">
        <title>Crystallographic observation of pH-induced conformational changes in the Amyelois transitella pheromone-binding protein AtraPBP1.</title>
        <authorList>
            <person name="di Luccio E."/>
            <person name="Ishida Y."/>
            <person name="Leal W.S."/>
            <person name="Wilson D.K."/>
        </authorList>
    </citation>
    <scope>X-RAY CRYSTALLOGRAPHY (1.14 ANGSTROMS) OF 23-162</scope>
    <scope>DISULFIDE BONDS</scope>
</reference>
<dbReference type="PDB" id="2KPH">
    <property type="method" value="NMR"/>
    <property type="chains" value="A=23-164"/>
</dbReference>
<dbReference type="PIRSF" id="PIRSF015604">
    <property type="entry name" value="Odorant/phero_bd"/>
    <property type="match status" value="1"/>
</dbReference>
<dbReference type="KEGG" id="atra:106139151"/>
<keyword evidence="6 7" id="KW-0002">3D-structure</keyword>
<reference evidence="6" key="2">
    <citation type="journal article" date="2010" name="Biochemistry">
        <title>NMR structure of navel orangeworm moth pheromone-binding protein (AtraPBP1): implications for pH-sensitive pheromone detection.</title>
        <authorList>
            <person name="Xu X."/>
            <person name="Xu W."/>
            <person name="Rayo J."/>
            <person name="Ishida Y."/>
            <person name="Leal W.S."/>
            <person name="Ames J.B."/>
        </authorList>
    </citation>
    <scope>STRUCTURE BY NMR OF 23-164</scope>
    <scope>DISULFIDE BONDS</scope>
</reference>
<keyword evidence="3" id="KW-1015">Disulfide bond</keyword>
<feature type="disulfide bond" evidence="3 6">
    <location>
        <begin position="119"/>
        <end position="139"/>
    </location>
</feature>
<dbReference type="PRINTS" id="PR00484">
    <property type="entry name" value="PBPGOBP"/>
</dbReference>
<dbReference type="GO" id="GO:0005549">
    <property type="term" value="F:odorant binding"/>
    <property type="evidence" value="ECO:0007669"/>
    <property type="project" value="InterPro"/>
</dbReference>